<feature type="transmembrane region" description="Helical" evidence="7">
    <location>
        <begin position="334"/>
        <end position="355"/>
    </location>
</feature>
<dbReference type="PANTHER" id="PTHR23506:SF23">
    <property type="entry name" value="GH10249P"/>
    <property type="match status" value="1"/>
</dbReference>
<gene>
    <name evidence="9" type="ORF">CVT25_006006</name>
</gene>
<keyword evidence="5 7" id="KW-0472">Membrane</keyword>
<dbReference type="AlphaFoldDB" id="A0A409VMG3"/>
<comment type="caution">
    <text evidence="9">The sequence shown here is derived from an EMBL/GenBank/DDBJ whole genome shotgun (WGS) entry which is preliminary data.</text>
</comment>
<feature type="transmembrane region" description="Helical" evidence="7">
    <location>
        <begin position="104"/>
        <end position="122"/>
    </location>
</feature>
<dbReference type="InParanoid" id="A0A409VMG3"/>
<comment type="subcellular location">
    <subcellularLocation>
        <location evidence="1">Membrane</location>
        <topology evidence="1">Multi-pass membrane protein</topology>
    </subcellularLocation>
</comment>
<dbReference type="Proteomes" id="UP000283269">
    <property type="component" value="Unassembled WGS sequence"/>
</dbReference>
<dbReference type="OrthoDB" id="440553at2759"/>
<feature type="transmembrane region" description="Helical" evidence="7">
    <location>
        <begin position="281"/>
        <end position="303"/>
    </location>
</feature>
<dbReference type="InterPro" id="IPR050930">
    <property type="entry name" value="MFS_Vesicular_Transporter"/>
</dbReference>
<dbReference type="STRING" id="93625.A0A409VMG3"/>
<dbReference type="EMBL" id="NHYD01003974">
    <property type="protein sequence ID" value="PPQ67427.1"/>
    <property type="molecule type" value="Genomic_DNA"/>
</dbReference>
<dbReference type="GO" id="GO:0016020">
    <property type="term" value="C:membrane"/>
    <property type="evidence" value="ECO:0007669"/>
    <property type="project" value="UniProtKB-SubCell"/>
</dbReference>
<evidence type="ECO:0000256" key="1">
    <source>
        <dbReference type="ARBA" id="ARBA00004141"/>
    </source>
</evidence>
<evidence type="ECO:0000256" key="5">
    <source>
        <dbReference type="ARBA" id="ARBA00023136"/>
    </source>
</evidence>
<reference evidence="9 10" key="1">
    <citation type="journal article" date="2018" name="Evol. Lett.">
        <title>Horizontal gene cluster transfer increased hallucinogenic mushroom diversity.</title>
        <authorList>
            <person name="Reynolds H.T."/>
            <person name="Vijayakumar V."/>
            <person name="Gluck-Thaler E."/>
            <person name="Korotkin H.B."/>
            <person name="Matheny P.B."/>
            <person name="Slot J.C."/>
        </authorList>
    </citation>
    <scope>NUCLEOTIDE SEQUENCE [LARGE SCALE GENOMIC DNA]</scope>
    <source>
        <strain evidence="9 10">2631</strain>
    </source>
</reference>
<feature type="transmembrane region" description="Helical" evidence="7">
    <location>
        <begin position="79"/>
        <end position="97"/>
    </location>
</feature>
<dbReference type="GO" id="GO:0022857">
    <property type="term" value="F:transmembrane transporter activity"/>
    <property type="evidence" value="ECO:0007669"/>
    <property type="project" value="InterPro"/>
</dbReference>
<protein>
    <recommendedName>
        <fullName evidence="8">Major facilitator superfamily (MFS) profile domain-containing protein</fullName>
    </recommendedName>
</protein>
<evidence type="ECO:0000256" key="7">
    <source>
        <dbReference type="SAM" id="Phobius"/>
    </source>
</evidence>
<feature type="compositionally biased region" description="Basic and acidic residues" evidence="6">
    <location>
        <begin position="188"/>
        <end position="199"/>
    </location>
</feature>
<dbReference type="PROSITE" id="PS50850">
    <property type="entry name" value="MFS"/>
    <property type="match status" value="1"/>
</dbReference>
<dbReference type="Pfam" id="PF07690">
    <property type="entry name" value="MFS_1"/>
    <property type="match status" value="2"/>
</dbReference>
<evidence type="ECO:0000256" key="2">
    <source>
        <dbReference type="ARBA" id="ARBA00022448"/>
    </source>
</evidence>
<evidence type="ECO:0000313" key="10">
    <source>
        <dbReference type="Proteomes" id="UP000283269"/>
    </source>
</evidence>
<dbReference type="InterPro" id="IPR011701">
    <property type="entry name" value="MFS"/>
</dbReference>
<evidence type="ECO:0000256" key="3">
    <source>
        <dbReference type="ARBA" id="ARBA00022692"/>
    </source>
</evidence>
<evidence type="ECO:0000256" key="4">
    <source>
        <dbReference type="ARBA" id="ARBA00022989"/>
    </source>
</evidence>
<accession>A0A409VMG3</accession>
<feature type="region of interest" description="Disordered" evidence="6">
    <location>
        <begin position="175"/>
        <end position="201"/>
    </location>
</feature>
<evidence type="ECO:0000256" key="6">
    <source>
        <dbReference type="SAM" id="MobiDB-lite"/>
    </source>
</evidence>
<feature type="domain" description="Major facilitator superfamily (MFS) profile" evidence="8">
    <location>
        <begin position="1"/>
        <end position="435"/>
    </location>
</feature>
<dbReference type="CDD" id="cd17325">
    <property type="entry name" value="MFS_MdtG_SLC18_like"/>
    <property type="match status" value="1"/>
</dbReference>
<dbReference type="InterPro" id="IPR020846">
    <property type="entry name" value="MFS_dom"/>
</dbReference>
<dbReference type="PANTHER" id="PTHR23506">
    <property type="entry name" value="GH10249P"/>
    <property type="match status" value="1"/>
</dbReference>
<keyword evidence="2" id="KW-0813">Transport</keyword>
<feature type="transmembrane region" description="Helical" evidence="7">
    <location>
        <begin position="134"/>
        <end position="152"/>
    </location>
</feature>
<keyword evidence="10" id="KW-1185">Reference proteome</keyword>
<proteinExistence type="predicted"/>
<dbReference type="FunCoup" id="A0A409VMG3">
    <property type="interactions" value="1"/>
</dbReference>
<keyword evidence="4 7" id="KW-1133">Transmembrane helix</keyword>
<dbReference type="Gene3D" id="1.20.1250.20">
    <property type="entry name" value="MFS general substrate transporter like domains"/>
    <property type="match status" value="2"/>
</dbReference>
<sequence>MSASVISLDQKKRPWGLKWRSSSWMVTFVIGLATIPIAMLSERYKARKSPLISGLFILVGSQVMLMEAPNYAVMCVARILQGIGSSVVWVIGLALLCDTSPPEIVGLQLGIAMCGMSIGFSIGPPAGGLLYDRFGYRGPFIFGIAATFVDLLGRLIIIERTDAIVWGVDPAVMSTKPSDSTTDVVSTSHHEDPGSHSDKMLTNTVVDGKQSAKVPEDQEIEPSSSSTKHLSLLFVIVQLSKSPRALAALFVIFVYGVTYSIQEPSVPLHLQDVWNLNSKSVGLVLIAAVVPTLFSSPLAGYFTDKHGAEWVTILSLMLALPWWGIIIIQSRLVLFIASFAIESFFTSGVIAPLTAELAAASRSLEGVGYAHVYGAFNLAYGIGTSIGPILGGQVRQSLHADRKRHSWISNTSLLTSYTYERYTTMFDRAGWHCAF</sequence>
<evidence type="ECO:0000259" key="8">
    <source>
        <dbReference type="PROSITE" id="PS50850"/>
    </source>
</evidence>
<feature type="transmembrane region" description="Helical" evidence="7">
    <location>
        <begin position="310"/>
        <end position="328"/>
    </location>
</feature>
<feature type="transmembrane region" description="Helical" evidence="7">
    <location>
        <begin position="22"/>
        <end position="40"/>
    </location>
</feature>
<dbReference type="InterPro" id="IPR036259">
    <property type="entry name" value="MFS_trans_sf"/>
</dbReference>
<keyword evidence="3 7" id="KW-0812">Transmembrane</keyword>
<feature type="compositionally biased region" description="Low complexity" evidence="6">
    <location>
        <begin position="178"/>
        <end position="187"/>
    </location>
</feature>
<dbReference type="SUPFAM" id="SSF103473">
    <property type="entry name" value="MFS general substrate transporter"/>
    <property type="match status" value="1"/>
</dbReference>
<organism evidence="9 10">
    <name type="scientific">Psilocybe cyanescens</name>
    <dbReference type="NCBI Taxonomy" id="93625"/>
    <lineage>
        <taxon>Eukaryota</taxon>
        <taxon>Fungi</taxon>
        <taxon>Dikarya</taxon>
        <taxon>Basidiomycota</taxon>
        <taxon>Agaricomycotina</taxon>
        <taxon>Agaricomycetes</taxon>
        <taxon>Agaricomycetidae</taxon>
        <taxon>Agaricales</taxon>
        <taxon>Agaricineae</taxon>
        <taxon>Strophariaceae</taxon>
        <taxon>Psilocybe</taxon>
    </lineage>
</organism>
<name>A0A409VMG3_PSICY</name>
<evidence type="ECO:0000313" key="9">
    <source>
        <dbReference type="EMBL" id="PPQ67427.1"/>
    </source>
</evidence>